<dbReference type="Pfam" id="PF00005">
    <property type="entry name" value="ABC_tran"/>
    <property type="match status" value="1"/>
</dbReference>
<keyword evidence="7" id="KW-1185">Reference proteome</keyword>
<keyword evidence="3" id="KW-0547">Nucleotide-binding</keyword>
<dbReference type="PROSITE" id="PS50893">
    <property type="entry name" value="ABC_TRANSPORTER_2"/>
    <property type="match status" value="1"/>
</dbReference>
<evidence type="ECO:0000256" key="4">
    <source>
        <dbReference type="ARBA" id="ARBA00022840"/>
    </source>
</evidence>
<dbReference type="EMBL" id="JBHTLH010000031">
    <property type="protein sequence ID" value="MFD1125495.1"/>
    <property type="molecule type" value="Genomic_DNA"/>
</dbReference>
<evidence type="ECO:0000313" key="6">
    <source>
        <dbReference type="EMBL" id="MFD1125495.1"/>
    </source>
</evidence>
<comment type="similarity">
    <text evidence="1">Belongs to the ABC transporter superfamily.</text>
</comment>
<name>A0ABW3PMG3_9LACO</name>
<dbReference type="InterPro" id="IPR017871">
    <property type="entry name" value="ABC_transporter-like_CS"/>
</dbReference>
<dbReference type="InterPro" id="IPR050153">
    <property type="entry name" value="Metal_Ion_Import_ABC"/>
</dbReference>
<sequence length="244" mass="27149">MLEVHNVSVAYQRHQKVLSNVSFSLPKGTISGIIGPNGAGKSTLLNAILNIIPHTGSATFDNVDLSRMAKRIAYVAQKSQIDLQFPITVEQTISLGLQPRLRLFQRLGKRQFRPEIEEILAKIQMADFADRQISQLSGGQLQRVMIGRCMIQQADLILLDEPFSGIDARSEATIMALLQELKQSGKTILMVHHDLNKVQDYFDHLVIIKQALVAAGSTHETFTPENMQQAYGLPIITKEETPHA</sequence>
<evidence type="ECO:0000256" key="2">
    <source>
        <dbReference type="ARBA" id="ARBA00022448"/>
    </source>
</evidence>
<dbReference type="InterPro" id="IPR003593">
    <property type="entry name" value="AAA+_ATPase"/>
</dbReference>
<dbReference type="CDD" id="cd03235">
    <property type="entry name" value="ABC_Metallic_Cations"/>
    <property type="match status" value="1"/>
</dbReference>
<protein>
    <submittedName>
        <fullName evidence="6">Metal ABC transporter ATP-binding protein</fullName>
    </submittedName>
</protein>
<dbReference type="PANTHER" id="PTHR42734">
    <property type="entry name" value="METAL TRANSPORT SYSTEM ATP-BINDING PROTEIN TM_0124-RELATED"/>
    <property type="match status" value="1"/>
</dbReference>
<dbReference type="SMART" id="SM00382">
    <property type="entry name" value="AAA"/>
    <property type="match status" value="1"/>
</dbReference>
<dbReference type="Gene3D" id="3.40.50.300">
    <property type="entry name" value="P-loop containing nucleotide triphosphate hydrolases"/>
    <property type="match status" value="1"/>
</dbReference>
<dbReference type="PANTHER" id="PTHR42734:SF5">
    <property type="entry name" value="IRON TRANSPORT SYSTEM ATP-BINDING PROTEIN HI_0361-RELATED"/>
    <property type="match status" value="1"/>
</dbReference>
<dbReference type="Proteomes" id="UP001597156">
    <property type="component" value="Unassembled WGS sequence"/>
</dbReference>
<comment type="caution">
    <text evidence="6">The sequence shown here is derived from an EMBL/GenBank/DDBJ whole genome shotgun (WGS) entry which is preliminary data.</text>
</comment>
<reference evidence="7" key="1">
    <citation type="journal article" date="2019" name="Int. J. Syst. Evol. Microbiol.">
        <title>The Global Catalogue of Microorganisms (GCM) 10K type strain sequencing project: providing services to taxonomists for standard genome sequencing and annotation.</title>
        <authorList>
            <consortium name="The Broad Institute Genomics Platform"/>
            <consortium name="The Broad Institute Genome Sequencing Center for Infectious Disease"/>
            <person name="Wu L."/>
            <person name="Ma J."/>
        </authorList>
    </citation>
    <scope>NUCLEOTIDE SEQUENCE [LARGE SCALE GENOMIC DNA]</scope>
    <source>
        <strain evidence="7">CCUG 71848</strain>
    </source>
</reference>
<dbReference type="SUPFAM" id="SSF52540">
    <property type="entry name" value="P-loop containing nucleoside triphosphate hydrolases"/>
    <property type="match status" value="1"/>
</dbReference>
<organism evidence="6 7">
    <name type="scientific">Lentilactobacillus raoultii</name>
    <dbReference type="NCBI Taxonomy" id="1987503"/>
    <lineage>
        <taxon>Bacteria</taxon>
        <taxon>Bacillati</taxon>
        <taxon>Bacillota</taxon>
        <taxon>Bacilli</taxon>
        <taxon>Lactobacillales</taxon>
        <taxon>Lactobacillaceae</taxon>
        <taxon>Lentilactobacillus</taxon>
    </lineage>
</organism>
<accession>A0ABW3PMG3</accession>
<keyword evidence="4 6" id="KW-0067">ATP-binding</keyword>
<dbReference type="RefSeq" id="WP_121978980.1">
    <property type="nucleotide sequence ID" value="NZ_JBHTLH010000031.1"/>
</dbReference>
<gene>
    <name evidence="6" type="ORF">ACFQ22_09050</name>
</gene>
<feature type="domain" description="ABC transporter" evidence="5">
    <location>
        <begin position="2"/>
        <end position="235"/>
    </location>
</feature>
<proteinExistence type="inferred from homology"/>
<dbReference type="InterPro" id="IPR003439">
    <property type="entry name" value="ABC_transporter-like_ATP-bd"/>
</dbReference>
<evidence type="ECO:0000256" key="3">
    <source>
        <dbReference type="ARBA" id="ARBA00022741"/>
    </source>
</evidence>
<dbReference type="PROSITE" id="PS00211">
    <property type="entry name" value="ABC_TRANSPORTER_1"/>
    <property type="match status" value="1"/>
</dbReference>
<evidence type="ECO:0000256" key="1">
    <source>
        <dbReference type="ARBA" id="ARBA00005417"/>
    </source>
</evidence>
<evidence type="ECO:0000313" key="7">
    <source>
        <dbReference type="Proteomes" id="UP001597156"/>
    </source>
</evidence>
<dbReference type="InterPro" id="IPR027417">
    <property type="entry name" value="P-loop_NTPase"/>
</dbReference>
<dbReference type="GO" id="GO:0005524">
    <property type="term" value="F:ATP binding"/>
    <property type="evidence" value="ECO:0007669"/>
    <property type="project" value="UniProtKB-KW"/>
</dbReference>
<evidence type="ECO:0000259" key="5">
    <source>
        <dbReference type="PROSITE" id="PS50893"/>
    </source>
</evidence>
<keyword evidence="2" id="KW-0813">Transport</keyword>